<evidence type="ECO:0008006" key="5">
    <source>
        <dbReference type="Google" id="ProtNLM"/>
    </source>
</evidence>
<protein>
    <recommendedName>
        <fullName evidence="5">MATH domain-containing protein</fullName>
    </recommendedName>
</protein>
<feature type="compositionally biased region" description="Basic and acidic residues" evidence="1">
    <location>
        <begin position="354"/>
        <end position="366"/>
    </location>
</feature>
<keyword evidence="2" id="KW-0472">Membrane</keyword>
<dbReference type="RefSeq" id="XP_053587306.1">
    <property type="nucleotide sequence ID" value="XM_053727729.1"/>
</dbReference>
<keyword evidence="2" id="KW-0812">Transmembrane</keyword>
<dbReference type="AlphaFoldDB" id="A0A6A5H6C2"/>
<dbReference type="GeneID" id="9802761"/>
<name>A0A6A5H6C2_CAERE</name>
<dbReference type="Proteomes" id="UP000483820">
    <property type="component" value="Chromosome III"/>
</dbReference>
<evidence type="ECO:0000313" key="4">
    <source>
        <dbReference type="Proteomes" id="UP000483820"/>
    </source>
</evidence>
<feature type="region of interest" description="Disordered" evidence="1">
    <location>
        <begin position="354"/>
        <end position="387"/>
    </location>
</feature>
<feature type="compositionally biased region" description="Basic and acidic residues" evidence="1">
    <location>
        <begin position="407"/>
        <end position="420"/>
    </location>
</feature>
<organism evidence="3 4">
    <name type="scientific">Caenorhabditis remanei</name>
    <name type="common">Caenorhabditis vulgaris</name>
    <dbReference type="NCBI Taxonomy" id="31234"/>
    <lineage>
        <taxon>Eukaryota</taxon>
        <taxon>Metazoa</taxon>
        <taxon>Ecdysozoa</taxon>
        <taxon>Nematoda</taxon>
        <taxon>Chromadorea</taxon>
        <taxon>Rhabditida</taxon>
        <taxon>Rhabditina</taxon>
        <taxon>Rhabditomorpha</taxon>
        <taxon>Rhabditoidea</taxon>
        <taxon>Rhabditidae</taxon>
        <taxon>Peloderinae</taxon>
        <taxon>Caenorhabditis</taxon>
    </lineage>
</organism>
<comment type="caution">
    <text evidence="3">The sequence shown here is derived from an EMBL/GenBank/DDBJ whole genome shotgun (WGS) entry which is preliminary data.</text>
</comment>
<dbReference type="EMBL" id="WUAV01000003">
    <property type="protein sequence ID" value="KAF1761922.1"/>
    <property type="molecule type" value="Genomic_DNA"/>
</dbReference>
<gene>
    <name evidence="3" type="ORF">GCK72_010181</name>
</gene>
<accession>A0A6A5H6C2</accession>
<proteinExistence type="predicted"/>
<evidence type="ECO:0000256" key="2">
    <source>
        <dbReference type="SAM" id="Phobius"/>
    </source>
</evidence>
<keyword evidence="2" id="KW-1133">Transmembrane helix</keyword>
<feature type="transmembrane region" description="Helical" evidence="2">
    <location>
        <begin position="237"/>
        <end position="257"/>
    </location>
</feature>
<sequence length="420" mass="48678">MSERYSKNGVHTFENVVGHLAQNEEQVHPLGSIGGYEWKLGLGVYDETDFRTSLICGNDNPKVKIGIRYYLKIKNSYEILQEKFKREDFTNLESDSVVISKYIPLLEVLNLKNGWLNDGKCTVEYGIQVEFILGYDGIWKFNFYEELFDSKQKENMISFYKKIDSNDRFLYSHKQVLSHNCLHYCDITTESHHELIPDNVEFDHLEQCLQMAHGVQIELGIGTLDQFSSYALCSPNLWMIVACSCMTLLTMILMMYMQHGFRRDMRWLQFAQWKLNQLAERLRYQEPNVTLLEQITRKVNEKKNTDKHAFDFFNNNRDANNNVPGVINQNKMTNTEKESNGETDRVAAQVKKAKDDDAEKVLKDQNIDANTPLVPNPQPKSGGSQKILKKWTEATKDILAIDDNNDDEKGKPRVDKTQDD</sequence>
<reference evidence="3 4" key="1">
    <citation type="submission" date="2019-12" db="EMBL/GenBank/DDBJ databases">
        <title>Chromosome-level assembly of the Caenorhabditis remanei genome.</title>
        <authorList>
            <person name="Teterina A.A."/>
            <person name="Willis J.H."/>
            <person name="Phillips P.C."/>
        </authorList>
    </citation>
    <scope>NUCLEOTIDE SEQUENCE [LARGE SCALE GENOMIC DNA]</scope>
    <source>
        <strain evidence="3 4">PX506</strain>
        <tissue evidence="3">Whole organism</tissue>
    </source>
</reference>
<feature type="region of interest" description="Disordered" evidence="1">
    <location>
        <begin position="399"/>
        <end position="420"/>
    </location>
</feature>
<dbReference type="KEGG" id="crq:GCK72_010181"/>
<dbReference type="CTD" id="9802761"/>
<evidence type="ECO:0000256" key="1">
    <source>
        <dbReference type="SAM" id="MobiDB-lite"/>
    </source>
</evidence>
<evidence type="ECO:0000313" key="3">
    <source>
        <dbReference type="EMBL" id="KAF1761922.1"/>
    </source>
</evidence>